<dbReference type="Pfam" id="PF00063">
    <property type="entry name" value="Myosin_head"/>
    <property type="match status" value="1"/>
</dbReference>
<evidence type="ECO:0000259" key="8">
    <source>
        <dbReference type="PROSITE" id="PS51456"/>
    </source>
</evidence>
<gene>
    <name evidence="9" type="ORF">GDO78_012846</name>
</gene>
<dbReference type="SMART" id="SM00242">
    <property type="entry name" value="MYSc"/>
    <property type="match status" value="1"/>
</dbReference>
<dbReference type="GO" id="GO:0051489">
    <property type="term" value="P:regulation of filopodium assembly"/>
    <property type="evidence" value="ECO:0007669"/>
    <property type="project" value="TreeGrafter"/>
</dbReference>
<sequence>MDHFFSEGTQVWLRENGQHYPSYVQSSAGGVIVFKTYYNQVFTYKQSTITRQKVTTMHPTSTNGVEDMAELGDLHEGSIMYNLYQRYQENKIYTYIGSILASVNPYKLIPGLYDRNAVELYSRHHMGEIPPHIFAVANECYRCLWKRHDNQCVLISGESGAGKTESTKLILKYLSAMSQHSLEMSSKEKTASVEQAILESSPIMEAFGNAKTVYNNNSSRFGKFIQLCICQKGHIQGGRIVDYLLEKNRVVRQNPEERNYHVFYALLEGAEKEEREAFYLLHPEKYHYLNQSGCIGDETISDKETFQEVK</sequence>
<dbReference type="FunFam" id="1.10.10.820:FF:000001">
    <property type="entry name" value="Myosin heavy chain"/>
    <property type="match status" value="1"/>
</dbReference>
<name>A0A8J6F2K2_ELECQ</name>
<dbReference type="SUPFAM" id="SSF52540">
    <property type="entry name" value="P-loop containing nucleoside triphosphate hydrolases"/>
    <property type="match status" value="1"/>
</dbReference>
<dbReference type="PANTHER" id="PTHR46049">
    <property type="entry name" value="AGAP003327-PA"/>
    <property type="match status" value="1"/>
</dbReference>
<keyword evidence="3 7" id="KW-0067">ATP-binding</keyword>
<keyword evidence="2 7" id="KW-0547">Nucleotide-binding</keyword>
<dbReference type="EMBL" id="WNTK01000008">
    <property type="protein sequence ID" value="KAG9479386.1"/>
    <property type="molecule type" value="Genomic_DNA"/>
</dbReference>
<comment type="similarity">
    <text evidence="1 7">Belongs to the TRAFAC class myosin-kinesin ATPase superfamily. Myosin family.</text>
</comment>
<protein>
    <recommendedName>
        <fullName evidence="8">Myosin motor domain-containing protein</fullName>
    </recommendedName>
</protein>
<keyword evidence="5 7" id="KW-0505">Motor protein</keyword>
<keyword evidence="4 7" id="KW-0518">Myosin</keyword>
<evidence type="ECO:0000256" key="2">
    <source>
        <dbReference type="ARBA" id="ARBA00022741"/>
    </source>
</evidence>
<dbReference type="InterPro" id="IPR027417">
    <property type="entry name" value="P-loop_NTPase"/>
</dbReference>
<dbReference type="PROSITE" id="PS51456">
    <property type="entry name" value="MYOSIN_MOTOR"/>
    <property type="match status" value="1"/>
</dbReference>
<evidence type="ECO:0000256" key="1">
    <source>
        <dbReference type="ARBA" id="ARBA00008314"/>
    </source>
</evidence>
<evidence type="ECO:0000256" key="7">
    <source>
        <dbReference type="PROSITE-ProRule" id="PRU00782"/>
    </source>
</evidence>
<dbReference type="PRINTS" id="PR00193">
    <property type="entry name" value="MYOSINHEAVY"/>
</dbReference>
<evidence type="ECO:0000256" key="3">
    <source>
        <dbReference type="ARBA" id="ARBA00022840"/>
    </source>
</evidence>
<dbReference type="OrthoDB" id="10055605at2759"/>
<proteinExistence type="inferred from homology"/>
<evidence type="ECO:0000256" key="5">
    <source>
        <dbReference type="ARBA" id="ARBA00023175"/>
    </source>
</evidence>
<comment type="caution">
    <text evidence="7">Lacks conserved residue(s) required for the propagation of feature annotation.</text>
</comment>
<accession>A0A8J6F2K2</accession>
<dbReference type="GO" id="GO:0030175">
    <property type="term" value="C:filopodium"/>
    <property type="evidence" value="ECO:0007669"/>
    <property type="project" value="TreeGrafter"/>
</dbReference>
<dbReference type="AlphaFoldDB" id="A0A8J6F2K2"/>
<dbReference type="GO" id="GO:0051015">
    <property type="term" value="F:actin filament binding"/>
    <property type="evidence" value="ECO:0007669"/>
    <property type="project" value="TreeGrafter"/>
</dbReference>
<dbReference type="Gene3D" id="3.40.850.10">
    <property type="entry name" value="Kinesin motor domain"/>
    <property type="match status" value="1"/>
</dbReference>
<dbReference type="InterPro" id="IPR040640">
    <property type="entry name" value="MyoX_N_SH3"/>
</dbReference>
<evidence type="ECO:0000256" key="6">
    <source>
        <dbReference type="ARBA" id="ARBA00023203"/>
    </source>
</evidence>
<dbReference type="PANTHER" id="PTHR46049:SF2">
    <property type="entry name" value="UNCONVENTIONAL MYOSIN-X"/>
    <property type="match status" value="1"/>
</dbReference>
<evidence type="ECO:0000313" key="9">
    <source>
        <dbReference type="EMBL" id="KAG9479386.1"/>
    </source>
</evidence>
<dbReference type="InterPro" id="IPR036961">
    <property type="entry name" value="Kinesin_motor_dom_sf"/>
</dbReference>
<dbReference type="InterPro" id="IPR001609">
    <property type="entry name" value="Myosin_head_motor_dom-like"/>
</dbReference>
<comment type="caution">
    <text evidence="9">The sequence shown here is derived from an EMBL/GenBank/DDBJ whole genome shotgun (WGS) entry which is preliminary data.</text>
</comment>
<dbReference type="GO" id="GO:0008360">
    <property type="term" value="P:regulation of cell shape"/>
    <property type="evidence" value="ECO:0007669"/>
    <property type="project" value="TreeGrafter"/>
</dbReference>
<keyword evidence="6 7" id="KW-0009">Actin-binding</keyword>
<evidence type="ECO:0000313" key="10">
    <source>
        <dbReference type="Proteomes" id="UP000770717"/>
    </source>
</evidence>
<dbReference type="InterPro" id="IPR051724">
    <property type="entry name" value="Actin_motor_Myosin"/>
</dbReference>
<dbReference type="GO" id="GO:0005524">
    <property type="term" value="F:ATP binding"/>
    <property type="evidence" value="ECO:0007669"/>
    <property type="project" value="UniProtKB-UniRule"/>
</dbReference>
<feature type="non-terminal residue" evidence="9">
    <location>
        <position position="310"/>
    </location>
</feature>
<dbReference type="GO" id="GO:0005547">
    <property type="term" value="F:phosphatidylinositol-3,4,5-trisphosphate binding"/>
    <property type="evidence" value="ECO:0007669"/>
    <property type="project" value="TreeGrafter"/>
</dbReference>
<organism evidence="9 10">
    <name type="scientific">Eleutherodactylus coqui</name>
    <name type="common">Puerto Rican coqui</name>
    <dbReference type="NCBI Taxonomy" id="57060"/>
    <lineage>
        <taxon>Eukaryota</taxon>
        <taxon>Metazoa</taxon>
        <taxon>Chordata</taxon>
        <taxon>Craniata</taxon>
        <taxon>Vertebrata</taxon>
        <taxon>Euteleostomi</taxon>
        <taxon>Amphibia</taxon>
        <taxon>Batrachia</taxon>
        <taxon>Anura</taxon>
        <taxon>Neobatrachia</taxon>
        <taxon>Hyloidea</taxon>
        <taxon>Eleutherodactylidae</taxon>
        <taxon>Eleutherodactylinae</taxon>
        <taxon>Eleutherodactylus</taxon>
        <taxon>Eleutherodactylus</taxon>
    </lineage>
</organism>
<feature type="domain" description="Myosin motor" evidence="8">
    <location>
        <begin position="63"/>
        <end position="310"/>
    </location>
</feature>
<dbReference type="GO" id="GO:0060002">
    <property type="term" value="F:plus-end directed microfilament motor activity"/>
    <property type="evidence" value="ECO:0007669"/>
    <property type="project" value="TreeGrafter"/>
</dbReference>
<dbReference type="GO" id="GO:0016459">
    <property type="term" value="C:myosin complex"/>
    <property type="evidence" value="ECO:0007669"/>
    <property type="project" value="UniProtKB-KW"/>
</dbReference>
<feature type="binding site" evidence="7">
    <location>
        <begin position="157"/>
        <end position="164"/>
    </location>
    <ligand>
        <name>ATP</name>
        <dbReference type="ChEBI" id="CHEBI:30616"/>
    </ligand>
</feature>
<dbReference type="GO" id="GO:0030705">
    <property type="term" value="P:cytoskeleton-dependent intracellular transport"/>
    <property type="evidence" value="ECO:0007669"/>
    <property type="project" value="TreeGrafter"/>
</dbReference>
<dbReference type="Proteomes" id="UP000770717">
    <property type="component" value="Unassembled WGS sequence"/>
</dbReference>
<keyword evidence="10" id="KW-1185">Reference proteome</keyword>
<reference evidence="9" key="1">
    <citation type="thesis" date="2020" institute="ProQuest LLC" country="789 East Eisenhower Parkway, Ann Arbor, MI, USA">
        <title>Comparative Genomics and Chromosome Evolution.</title>
        <authorList>
            <person name="Mudd A.B."/>
        </authorList>
    </citation>
    <scope>NUCLEOTIDE SEQUENCE</scope>
    <source>
        <strain evidence="9">HN-11 Male</strain>
        <tissue evidence="9">Kidney and liver</tissue>
    </source>
</reference>
<evidence type="ECO:0000256" key="4">
    <source>
        <dbReference type="ARBA" id="ARBA00023123"/>
    </source>
</evidence>
<dbReference type="Pfam" id="PF18597">
    <property type="entry name" value="SH3_19"/>
    <property type="match status" value="1"/>
</dbReference>